<dbReference type="GO" id="GO:0004065">
    <property type="term" value="F:arylsulfatase activity"/>
    <property type="evidence" value="ECO:0007669"/>
    <property type="project" value="UniProtKB-EC"/>
</dbReference>
<evidence type="ECO:0000256" key="3">
    <source>
        <dbReference type="ARBA" id="ARBA00022723"/>
    </source>
</evidence>
<evidence type="ECO:0000313" key="9">
    <source>
        <dbReference type="EMBL" id="TWU40110.1"/>
    </source>
</evidence>
<keyword evidence="10" id="KW-1185">Reference proteome</keyword>
<dbReference type="Gene3D" id="3.30.1120.10">
    <property type="match status" value="1"/>
</dbReference>
<dbReference type="GO" id="GO:0046872">
    <property type="term" value="F:metal ion binding"/>
    <property type="evidence" value="ECO:0007669"/>
    <property type="project" value="UniProtKB-KW"/>
</dbReference>
<reference evidence="9 10" key="1">
    <citation type="submission" date="2019-02" db="EMBL/GenBank/DDBJ databases">
        <title>Deep-cultivation of Planctomycetes and their phenomic and genomic characterization uncovers novel biology.</title>
        <authorList>
            <person name="Wiegand S."/>
            <person name="Jogler M."/>
            <person name="Boedeker C."/>
            <person name="Pinto D."/>
            <person name="Vollmers J."/>
            <person name="Rivas-Marin E."/>
            <person name="Kohn T."/>
            <person name="Peeters S.H."/>
            <person name="Heuer A."/>
            <person name="Rast P."/>
            <person name="Oberbeckmann S."/>
            <person name="Bunk B."/>
            <person name="Jeske O."/>
            <person name="Meyerdierks A."/>
            <person name="Storesund J.E."/>
            <person name="Kallscheuer N."/>
            <person name="Luecker S."/>
            <person name="Lage O.M."/>
            <person name="Pohl T."/>
            <person name="Merkel B.J."/>
            <person name="Hornburger P."/>
            <person name="Mueller R.-W."/>
            <person name="Bruemmer F."/>
            <person name="Labrenz M."/>
            <person name="Spormann A.M."/>
            <person name="Op Den Camp H."/>
            <person name="Overmann J."/>
            <person name="Amann R."/>
            <person name="Jetten M.S.M."/>
            <person name="Mascher T."/>
            <person name="Medema M.H."/>
            <person name="Devos D.P."/>
            <person name="Kaster A.-K."/>
            <person name="Ovreas L."/>
            <person name="Rohde M."/>
            <person name="Galperin M.Y."/>
            <person name="Jogler C."/>
        </authorList>
    </citation>
    <scope>NUCLEOTIDE SEQUENCE [LARGE SCALE GENOMIC DNA]</scope>
    <source>
        <strain evidence="9 10">Q31b</strain>
    </source>
</reference>
<dbReference type="PROSITE" id="PS00523">
    <property type="entry name" value="SULFATASE_1"/>
    <property type="match status" value="1"/>
</dbReference>
<dbReference type="InterPro" id="IPR024607">
    <property type="entry name" value="Sulfatase_CS"/>
</dbReference>
<dbReference type="InterPro" id="IPR050738">
    <property type="entry name" value="Sulfatase"/>
</dbReference>
<organism evidence="9 10">
    <name type="scientific">Novipirellula aureliae</name>
    <dbReference type="NCBI Taxonomy" id="2527966"/>
    <lineage>
        <taxon>Bacteria</taxon>
        <taxon>Pseudomonadati</taxon>
        <taxon>Planctomycetota</taxon>
        <taxon>Planctomycetia</taxon>
        <taxon>Pirellulales</taxon>
        <taxon>Pirellulaceae</taxon>
        <taxon>Novipirellula</taxon>
    </lineage>
</organism>
<name>A0A5C6DTV4_9BACT</name>
<proteinExistence type="inferred from homology"/>
<dbReference type="OrthoDB" id="9803751at2"/>
<dbReference type="InterPro" id="IPR000917">
    <property type="entry name" value="Sulfatase_N"/>
</dbReference>
<dbReference type="PANTHER" id="PTHR42693">
    <property type="entry name" value="ARYLSULFATASE FAMILY MEMBER"/>
    <property type="match status" value="1"/>
</dbReference>
<dbReference type="InterPro" id="IPR017850">
    <property type="entry name" value="Alkaline_phosphatase_core_sf"/>
</dbReference>
<feature type="domain" description="Sulfatase N-terminal" evidence="8">
    <location>
        <begin position="32"/>
        <end position="396"/>
    </location>
</feature>
<sequence>MGGYYRLAMASTVFVSLVISTGIALFAAEPKPNIVFIMADDLGWQDVGFMGSRYFETPHLDALAAESLVLENAFMYPTCSPSRAALLTGQQSFRTGCYTVPVLEKGNRNDNIFSRWTVGEEHSVYAKPLSAAGYKLIHLGKWHIVGPYPENETEFPFDRKLGQPNNGDLSWLSKHQSPEIQKYYPLGRGFDENVGGTWWGDPARGFSKGYQSPGGGYVAPFKNPFISDKPDDEWLTDRLTDEAIDFIERHQDQPFFVNLHFYAPHKPSVARNETLLQHFMNKPADPQTGQGQSNRKQIAAYATMVRSIDDNVKRITDYLDQSGLREHTVIIFTSDNGFNGLQSANNNLRGAKGYVYDGGLRVPALINWSKQITPGNSAEPVQGLDYFPTFLELAGVRDYQGILDGTSLVPLMQGRAIGDRALFWHIASTYKNPPCSIIRKGEWKLIQYLKTGEVELYNTNEDLNESHNVAKDQPEIAEAMLKELIAWRQANAVPLPPSSVLKH</sequence>
<keyword evidence="5 9" id="KW-0378">Hydrolase</keyword>
<keyword evidence="6" id="KW-0106">Calcium</keyword>
<dbReference type="Proteomes" id="UP000315471">
    <property type="component" value="Unassembled WGS sequence"/>
</dbReference>
<accession>A0A5C6DTV4</accession>
<comment type="cofactor">
    <cofactor evidence="1">
        <name>Ca(2+)</name>
        <dbReference type="ChEBI" id="CHEBI:29108"/>
    </cofactor>
</comment>
<evidence type="ECO:0000256" key="7">
    <source>
        <dbReference type="SAM" id="Phobius"/>
    </source>
</evidence>
<dbReference type="EC" id="3.1.6.1" evidence="9"/>
<dbReference type="PANTHER" id="PTHR42693:SF42">
    <property type="entry name" value="ARYLSULFATASE G"/>
    <property type="match status" value="1"/>
</dbReference>
<dbReference type="AlphaFoldDB" id="A0A5C6DTV4"/>
<evidence type="ECO:0000256" key="2">
    <source>
        <dbReference type="ARBA" id="ARBA00008779"/>
    </source>
</evidence>
<comment type="caution">
    <text evidence="9">The sequence shown here is derived from an EMBL/GenBank/DDBJ whole genome shotgun (WGS) entry which is preliminary data.</text>
</comment>
<dbReference type="SUPFAM" id="SSF53649">
    <property type="entry name" value="Alkaline phosphatase-like"/>
    <property type="match status" value="1"/>
</dbReference>
<evidence type="ECO:0000313" key="10">
    <source>
        <dbReference type="Proteomes" id="UP000315471"/>
    </source>
</evidence>
<keyword evidence="7" id="KW-0812">Transmembrane</keyword>
<evidence type="ECO:0000256" key="4">
    <source>
        <dbReference type="ARBA" id="ARBA00022729"/>
    </source>
</evidence>
<evidence type="ECO:0000259" key="8">
    <source>
        <dbReference type="Pfam" id="PF00884"/>
    </source>
</evidence>
<protein>
    <submittedName>
        <fullName evidence="9">Arylsulfatase</fullName>
        <ecNumber evidence="9">3.1.6.1</ecNumber>
    </submittedName>
</protein>
<feature type="transmembrane region" description="Helical" evidence="7">
    <location>
        <begin position="7"/>
        <end position="28"/>
    </location>
</feature>
<evidence type="ECO:0000256" key="6">
    <source>
        <dbReference type="ARBA" id="ARBA00022837"/>
    </source>
</evidence>
<evidence type="ECO:0000256" key="1">
    <source>
        <dbReference type="ARBA" id="ARBA00001913"/>
    </source>
</evidence>
<dbReference type="Gene3D" id="3.40.720.10">
    <property type="entry name" value="Alkaline Phosphatase, subunit A"/>
    <property type="match status" value="1"/>
</dbReference>
<keyword evidence="7" id="KW-1133">Transmembrane helix</keyword>
<gene>
    <name evidence="9" type="primary">atsA_32</name>
    <name evidence="9" type="ORF">Q31b_34540</name>
</gene>
<evidence type="ECO:0000256" key="5">
    <source>
        <dbReference type="ARBA" id="ARBA00022801"/>
    </source>
</evidence>
<keyword evidence="3" id="KW-0479">Metal-binding</keyword>
<dbReference type="EMBL" id="SJPY01000005">
    <property type="protein sequence ID" value="TWU40110.1"/>
    <property type="molecule type" value="Genomic_DNA"/>
</dbReference>
<comment type="similarity">
    <text evidence="2">Belongs to the sulfatase family.</text>
</comment>
<keyword evidence="4" id="KW-0732">Signal</keyword>
<dbReference type="CDD" id="cd16144">
    <property type="entry name" value="ARS_like"/>
    <property type="match status" value="1"/>
</dbReference>
<keyword evidence="7" id="KW-0472">Membrane</keyword>
<dbReference type="Pfam" id="PF00884">
    <property type="entry name" value="Sulfatase"/>
    <property type="match status" value="1"/>
</dbReference>